<evidence type="ECO:0000256" key="7">
    <source>
        <dbReference type="ARBA" id="ARBA00022699"/>
    </source>
</evidence>
<keyword evidence="8" id="KW-0638">Presynaptic neurotoxin</keyword>
<dbReference type="GO" id="GO:0090729">
    <property type="term" value="F:toxin activity"/>
    <property type="evidence" value="ECO:0007669"/>
    <property type="project" value="UniProtKB-KW"/>
</dbReference>
<gene>
    <name evidence="11" type="ORF">CEXT_676331</name>
</gene>
<feature type="repeat" description="ANK" evidence="10">
    <location>
        <begin position="19"/>
        <end position="51"/>
    </location>
</feature>
<dbReference type="PROSITE" id="PS50088">
    <property type="entry name" value="ANK_REPEAT"/>
    <property type="match status" value="1"/>
</dbReference>
<dbReference type="GO" id="GO:0044231">
    <property type="term" value="C:host cell presynaptic membrane"/>
    <property type="evidence" value="ECO:0007669"/>
    <property type="project" value="UniProtKB-KW"/>
</dbReference>
<dbReference type="GO" id="GO:0005576">
    <property type="term" value="C:extracellular region"/>
    <property type="evidence" value="ECO:0007669"/>
    <property type="project" value="UniProtKB-SubCell"/>
</dbReference>
<name>A0AAV4WQR1_CAEEX</name>
<dbReference type="PROSITE" id="PS50297">
    <property type="entry name" value="ANK_REP_REGION"/>
    <property type="match status" value="1"/>
</dbReference>
<evidence type="ECO:0000256" key="9">
    <source>
        <dbReference type="ARBA" id="ARBA00023298"/>
    </source>
</evidence>
<sequence length="90" mass="10139">MSVNYSSKEVLMSMLLPSTVSTPLHSAAGNGFKDNVGMLLHNGAYYNALDGSKLTPLQWSKENSIITLLRIVEELLELWKETITYYLKMK</sequence>
<dbReference type="GO" id="GO:0006887">
    <property type="term" value="P:exocytosis"/>
    <property type="evidence" value="ECO:0007669"/>
    <property type="project" value="UniProtKB-KW"/>
</dbReference>
<evidence type="ECO:0000313" key="12">
    <source>
        <dbReference type="Proteomes" id="UP001054945"/>
    </source>
</evidence>
<evidence type="ECO:0000256" key="5">
    <source>
        <dbReference type="ARBA" id="ARBA00022537"/>
    </source>
</evidence>
<keyword evidence="4" id="KW-0964">Secreted</keyword>
<evidence type="ECO:0000256" key="6">
    <source>
        <dbReference type="ARBA" id="ARBA00022656"/>
    </source>
</evidence>
<dbReference type="Proteomes" id="UP001054945">
    <property type="component" value="Unassembled WGS sequence"/>
</dbReference>
<keyword evidence="7" id="KW-0528">Neurotoxin</keyword>
<keyword evidence="3" id="KW-0268">Exocytosis</keyword>
<keyword evidence="10" id="KW-0040">ANK repeat</keyword>
<keyword evidence="5" id="KW-1052">Target cell membrane</keyword>
<evidence type="ECO:0000256" key="3">
    <source>
        <dbReference type="ARBA" id="ARBA00022483"/>
    </source>
</evidence>
<proteinExistence type="predicted"/>
<keyword evidence="6" id="KW-0800">Toxin</keyword>
<evidence type="ECO:0000256" key="1">
    <source>
        <dbReference type="ARBA" id="ARBA00004175"/>
    </source>
</evidence>
<evidence type="ECO:0000313" key="11">
    <source>
        <dbReference type="EMBL" id="GIY84609.1"/>
    </source>
</evidence>
<dbReference type="Pfam" id="PF00023">
    <property type="entry name" value="Ank"/>
    <property type="match status" value="1"/>
</dbReference>
<dbReference type="EMBL" id="BPLR01016531">
    <property type="protein sequence ID" value="GIY84609.1"/>
    <property type="molecule type" value="Genomic_DNA"/>
</dbReference>
<evidence type="ECO:0000256" key="8">
    <source>
        <dbReference type="ARBA" id="ARBA00023028"/>
    </source>
</evidence>
<reference evidence="11 12" key="1">
    <citation type="submission" date="2021-06" db="EMBL/GenBank/DDBJ databases">
        <title>Caerostris extrusa draft genome.</title>
        <authorList>
            <person name="Kono N."/>
            <person name="Arakawa K."/>
        </authorList>
    </citation>
    <scope>NUCLEOTIDE SEQUENCE [LARGE SCALE GENOMIC DNA]</scope>
</reference>
<organism evidence="11 12">
    <name type="scientific">Caerostris extrusa</name>
    <name type="common">Bark spider</name>
    <name type="synonym">Caerostris bankana</name>
    <dbReference type="NCBI Taxonomy" id="172846"/>
    <lineage>
        <taxon>Eukaryota</taxon>
        <taxon>Metazoa</taxon>
        <taxon>Ecdysozoa</taxon>
        <taxon>Arthropoda</taxon>
        <taxon>Chelicerata</taxon>
        <taxon>Arachnida</taxon>
        <taxon>Araneae</taxon>
        <taxon>Araneomorphae</taxon>
        <taxon>Entelegynae</taxon>
        <taxon>Araneoidea</taxon>
        <taxon>Araneidae</taxon>
        <taxon>Caerostris</taxon>
    </lineage>
</organism>
<dbReference type="Gene3D" id="1.25.40.20">
    <property type="entry name" value="Ankyrin repeat-containing domain"/>
    <property type="match status" value="1"/>
</dbReference>
<keyword evidence="9" id="KW-0472">Membrane</keyword>
<dbReference type="InterPro" id="IPR002110">
    <property type="entry name" value="Ankyrin_rpt"/>
</dbReference>
<comment type="caution">
    <text evidence="11">The sequence shown here is derived from an EMBL/GenBank/DDBJ whole genome shotgun (WGS) entry which is preliminary data.</text>
</comment>
<dbReference type="GO" id="GO:0044218">
    <property type="term" value="C:other organism cell membrane"/>
    <property type="evidence" value="ECO:0007669"/>
    <property type="project" value="UniProtKB-KW"/>
</dbReference>
<keyword evidence="9" id="KW-1053">Target membrane</keyword>
<protein>
    <submittedName>
        <fullName evidence="11">Uncharacterized protein</fullName>
    </submittedName>
</protein>
<evidence type="ECO:0000256" key="4">
    <source>
        <dbReference type="ARBA" id="ARBA00022525"/>
    </source>
</evidence>
<dbReference type="SUPFAM" id="SSF48403">
    <property type="entry name" value="Ankyrin repeat"/>
    <property type="match status" value="1"/>
</dbReference>
<dbReference type="AlphaFoldDB" id="A0AAV4WQR1"/>
<evidence type="ECO:0000256" key="2">
    <source>
        <dbReference type="ARBA" id="ARBA00004613"/>
    </source>
</evidence>
<dbReference type="InterPro" id="IPR036770">
    <property type="entry name" value="Ankyrin_rpt-contain_sf"/>
</dbReference>
<evidence type="ECO:0000256" key="10">
    <source>
        <dbReference type="PROSITE-ProRule" id="PRU00023"/>
    </source>
</evidence>
<accession>A0AAV4WQR1</accession>
<keyword evidence="12" id="KW-1185">Reference proteome</keyword>
<comment type="subcellular location">
    <subcellularLocation>
        <location evidence="2">Secreted</location>
    </subcellularLocation>
    <subcellularLocation>
        <location evidence="1">Target cell membrane</location>
    </subcellularLocation>
</comment>